<evidence type="ECO:0000256" key="2">
    <source>
        <dbReference type="ARBA" id="ARBA00023315"/>
    </source>
</evidence>
<dbReference type="InterPro" id="IPR016181">
    <property type="entry name" value="Acyl_CoA_acyltransferase"/>
</dbReference>
<dbReference type="GO" id="GO:0005840">
    <property type="term" value="C:ribosome"/>
    <property type="evidence" value="ECO:0007669"/>
    <property type="project" value="UniProtKB-KW"/>
</dbReference>
<protein>
    <submittedName>
        <fullName evidence="4">Ribosomal protein S18 acetylase RimI</fullName>
    </submittedName>
</protein>
<keyword evidence="1" id="KW-0808">Transferase</keyword>
<dbReference type="CDD" id="cd04301">
    <property type="entry name" value="NAT_SF"/>
    <property type="match status" value="1"/>
</dbReference>
<dbReference type="InterPro" id="IPR050832">
    <property type="entry name" value="Bact_Acetyltransf"/>
</dbReference>
<sequence>MNNSIHPEAGLASAAAATIPGSATANPAPPADAWIRQATVDDAAALAELAATTFPLACPPVMTEDDISGYIAEHLTEARFNSYVANAERSVMVVEEPDADPGDSSSTRVSRRLVGYSMLIHTPPLDVEVQAALTLRPTSMLSKFYIRADAHGSGLSHQLMNATLSAAAENGSRAVWLSVSEENVRAQKFYAKNGFRTVGGMNFPTGRLVLRDYVLERAV</sequence>
<dbReference type="EMBL" id="FNKH01000002">
    <property type="protein sequence ID" value="SDQ35744.1"/>
    <property type="molecule type" value="Genomic_DNA"/>
</dbReference>
<dbReference type="SUPFAM" id="SSF55729">
    <property type="entry name" value="Acyl-CoA N-acyltransferases (Nat)"/>
    <property type="match status" value="1"/>
</dbReference>
<evidence type="ECO:0000256" key="1">
    <source>
        <dbReference type="ARBA" id="ARBA00022679"/>
    </source>
</evidence>
<feature type="domain" description="N-acetyltransferase" evidence="3">
    <location>
        <begin position="33"/>
        <end position="219"/>
    </location>
</feature>
<proteinExistence type="predicted"/>
<keyword evidence="4" id="KW-0687">Ribonucleoprotein</keyword>
<reference evidence="4 5" key="1">
    <citation type="submission" date="2016-10" db="EMBL/GenBank/DDBJ databases">
        <authorList>
            <person name="de Groot N.N."/>
        </authorList>
    </citation>
    <scope>NUCLEOTIDE SEQUENCE [LARGE SCALE GENOMIC DNA]</scope>
    <source>
        <strain evidence="4 5">DSM 20117</strain>
    </source>
</reference>
<gene>
    <name evidence="4" type="ORF">SAMN04489742_0798</name>
</gene>
<dbReference type="Pfam" id="PF00583">
    <property type="entry name" value="Acetyltransf_1"/>
    <property type="match status" value="1"/>
</dbReference>
<dbReference type="PROSITE" id="PS51186">
    <property type="entry name" value="GNAT"/>
    <property type="match status" value="1"/>
</dbReference>
<dbReference type="AlphaFoldDB" id="A0A1H1A7X3"/>
<organism evidence="4 5">
    <name type="scientific">Crystallibacter crystallopoietes</name>
    <dbReference type="NCBI Taxonomy" id="37928"/>
    <lineage>
        <taxon>Bacteria</taxon>
        <taxon>Bacillati</taxon>
        <taxon>Actinomycetota</taxon>
        <taxon>Actinomycetes</taxon>
        <taxon>Micrococcales</taxon>
        <taxon>Micrococcaceae</taxon>
        <taxon>Crystallibacter</taxon>
    </lineage>
</organism>
<dbReference type="Proteomes" id="UP000181917">
    <property type="component" value="Unassembled WGS sequence"/>
</dbReference>
<dbReference type="GO" id="GO:0016747">
    <property type="term" value="F:acyltransferase activity, transferring groups other than amino-acyl groups"/>
    <property type="evidence" value="ECO:0007669"/>
    <property type="project" value="InterPro"/>
</dbReference>
<evidence type="ECO:0000313" key="5">
    <source>
        <dbReference type="Proteomes" id="UP000181917"/>
    </source>
</evidence>
<dbReference type="RefSeq" id="WP_236777304.1">
    <property type="nucleotide sequence ID" value="NZ_CP018863.1"/>
</dbReference>
<dbReference type="InterPro" id="IPR000182">
    <property type="entry name" value="GNAT_dom"/>
</dbReference>
<accession>A0A1H1A7X3</accession>
<keyword evidence="4" id="KW-0689">Ribosomal protein</keyword>
<name>A0A1H1A7X3_9MICC</name>
<evidence type="ECO:0000313" key="4">
    <source>
        <dbReference type="EMBL" id="SDQ35744.1"/>
    </source>
</evidence>
<evidence type="ECO:0000259" key="3">
    <source>
        <dbReference type="PROSITE" id="PS51186"/>
    </source>
</evidence>
<keyword evidence="5" id="KW-1185">Reference proteome</keyword>
<dbReference type="PANTHER" id="PTHR43877">
    <property type="entry name" value="AMINOALKYLPHOSPHONATE N-ACETYLTRANSFERASE-RELATED-RELATED"/>
    <property type="match status" value="1"/>
</dbReference>
<dbReference type="Gene3D" id="3.40.630.30">
    <property type="match status" value="1"/>
</dbReference>
<dbReference type="STRING" id="37928.SAMN04489742_0798"/>
<keyword evidence="2" id="KW-0012">Acyltransferase</keyword>